<dbReference type="Proteomes" id="UP001165083">
    <property type="component" value="Unassembled WGS sequence"/>
</dbReference>
<evidence type="ECO:0000313" key="2">
    <source>
        <dbReference type="EMBL" id="GMF34918.1"/>
    </source>
</evidence>
<evidence type="ECO:0000256" key="1">
    <source>
        <dbReference type="SAM" id="MobiDB-lite"/>
    </source>
</evidence>
<organism evidence="2 3">
    <name type="scientific">Phytophthora lilii</name>
    <dbReference type="NCBI Taxonomy" id="2077276"/>
    <lineage>
        <taxon>Eukaryota</taxon>
        <taxon>Sar</taxon>
        <taxon>Stramenopiles</taxon>
        <taxon>Oomycota</taxon>
        <taxon>Peronosporomycetes</taxon>
        <taxon>Peronosporales</taxon>
        <taxon>Peronosporaceae</taxon>
        <taxon>Phytophthora</taxon>
    </lineage>
</organism>
<feature type="region of interest" description="Disordered" evidence="1">
    <location>
        <begin position="1"/>
        <end position="26"/>
    </location>
</feature>
<feature type="compositionally biased region" description="Polar residues" evidence="1">
    <location>
        <begin position="1"/>
        <end position="24"/>
    </location>
</feature>
<name>A0A9W6XAX2_9STRA</name>
<dbReference type="AlphaFoldDB" id="A0A9W6XAX2"/>
<gene>
    <name evidence="2" type="ORF">Plil01_001485800</name>
</gene>
<dbReference type="EMBL" id="BSXW01001227">
    <property type="protein sequence ID" value="GMF34918.1"/>
    <property type="molecule type" value="Genomic_DNA"/>
</dbReference>
<evidence type="ECO:0000313" key="3">
    <source>
        <dbReference type="Proteomes" id="UP001165083"/>
    </source>
</evidence>
<sequence>MENSQLSVGVEVQQNASQQESSDQLELEREVESVEGLSKAELIPSTSDATAVSTGLHAACQLGWFDAARALIGGGADVDVVMRMAQRR</sequence>
<keyword evidence="3" id="KW-1185">Reference proteome</keyword>
<comment type="caution">
    <text evidence="2">The sequence shown here is derived from an EMBL/GenBank/DDBJ whole genome shotgun (WGS) entry which is preliminary data.</text>
</comment>
<proteinExistence type="predicted"/>
<protein>
    <submittedName>
        <fullName evidence="2">Unnamed protein product</fullName>
    </submittedName>
</protein>
<reference evidence="2" key="1">
    <citation type="submission" date="2023-04" db="EMBL/GenBank/DDBJ databases">
        <title>Phytophthora lilii NBRC 32176.</title>
        <authorList>
            <person name="Ichikawa N."/>
            <person name="Sato H."/>
            <person name="Tonouchi N."/>
        </authorList>
    </citation>
    <scope>NUCLEOTIDE SEQUENCE</scope>
    <source>
        <strain evidence="2">NBRC 32176</strain>
    </source>
</reference>
<accession>A0A9W6XAX2</accession>